<dbReference type="NCBIfam" id="TIGR00247">
    <property type="entry name" value="endolytic transglycosylase MltG"/>
    <property type="match status" value="1"/>
</dbReference>
<evidence type="ECO:0000256" key="4">
    <source>
        <dbReference type="ARBA" id="ARBA00023136"/>
    </source>
</evidence>
<accession>A0A645FXZ2</accession>
<evidence type="ECO:0000256" key="5">
    <source>
        <dbReference type="ARBA" id="ARBA00023239"/>
    </source>
</evidence>
<keyword evidence="1" id="KW-1003">Cell membrane</keyword>
<dbReference type="EC" id="4.2.2.-" evidence="7"/>
<dbReference type="PANTHER" id="PTHR30518:SF2">
    <property type="entry name" value="ENDOLYTIC MUREIN TRANSGLYCOSYLASE"/>
    <property type="match status" value="1"/>
</dbReference>
<evidence type="ECO:0000313" key="7">
    <source>
        <dbReference type="EMBL" id="MPN19431.1"/>
    </source>
</evidence>
<proteinExistence type="predicted"/>
<keyword evidence="5 7" id="KW-0456">Lyase</keyword>
<evidence type="ECO:0000256" key="2">
    <source>
        <dbReference type="ARBA" id="ARBA00022692"/>
    </source>
</evidence>
<name>A0A645FXZ2_9ZZZZ</name>
<protein>
    <submittedName>
        <fullName evidence="7">Endolytic murein transglycosylase</fullName>
        <ecNumber evidence="7">4.2.2.-</ecNumber>
    </submittedName>
</protein>
<keyword evidence="3" id="KW-1133">Transmembrane helix</keyword>
<dbReference type="AlphaFoldDB" id="A0A645FXZ2"/>
<dbReference type="InterPro" id="IPR003770">
    <property type="entry name" value="MLTG-like"/>
</dbReference>
<gene>
    <name evidence="7" type="primary">mltG_36</name>
    <name evidence="7" type="ORF">SDC9_166800</name>
</gene>
<dbReference type="GO" id="GO:0016829">
    <property type="term" value="F:lyase activity"/>
    <property type="evidence" value="ECO:0007669"/>
    <property type="project" value="UniProtKB-KW"/>
</dbReference>
<evidence type="ECO:0000256" key="3">
    <source>
        <dbReference type="ARBA" id="ARBA00022989"/>
    </source>
</evidence>
<keyword evidence="2" id="KW-0812">Transmembrane</keyword>
<dbReference type="EMBL" id="VSSQ01066989">
    <property type="protein sequence ID" value="MPN19431.1"/>
    <property type="molecule type" value="Genomic_DNA"/>
</dbReference>
<keyword evidence="4" id="KW-0472">Membrane</keyword>
<sequence>MVEKEAGVNEKGKVASVFYNRIEKQMKMQSCATVLYALGKHKDKLYYKDLEVKSPYNTYINDGLPPGPIASPSKESIKAALNPDKTDYLFFVSYNDGTHFFTKDYQEFLKVKEKTQGF</sequence>
<evidence type="ECO:0000256" key="6">
    <source>
        <dbReference type="ARBA" id="ARBA00023316"/>
    </source>
</evidence>
<keyword evidence="6" id="KW-0961">Cell wall biogenesis/degradation</keyword>
<dbReference type="GO" id="GO:0071555">
    <property type="term" value="P:cell wall organization"/>
    <property type="evidence" value="ECO:0007669"/>
    <property type="project" value="UniProtKB-KW"/>
</dbReference>
<comment type="caution">
    <text evidence="7">The sequence shown here is derived from an EMBL/GenBank/DDBJ whole genome shotgun (WGS) entry which is preliminary data.</text>
</comment>
<dbReference type="PANTHER" id="PTHR30518">
    <property type="entry name" value="ENDOLYTIC MUREIN TRANSGLYCOSYLASE"/>
    <property type="match status" value="1"/>
</dbReference>
<organism evidence="7">
    <name type="scientific">bioreactor metagenome</name>
    <dbReference type="NCBI Taxonomy" id="1076179"/>
    <lineage>
        <taxon>unclassified sequences</taxon>
        <taxon>metagenomes</taxon>
        <taxon>ecological metagenomes</taxon>
    </lineage>
</organism>
<dbReference type="Pfam" id="PF02618">
    <property type="entry name" value="YceG"/>
    <property type="match status" value="1"/>
</dbReference>
<reference evidence="7" key="1">
    <citation type="submission" date="2019-08" db="EMBL/GenBank/DDBJ databases">
        <authorList>
            <person name="Kucharzyk K."/>
            <person name="Murdoch R.W."/>
            <person name="Higgins S."/>
            <person name="Loffler F."/>
        </authorList>
    </citation>
    <scope>NUCLEOTIDE SEQUENCE</scope>
</reference>
<evidence type="ECO:0000256" key="1">
    <source>
        <dbReference type="ARBA" id="ARBA00022475"/>
    </source>
</evidence>